<dbReference type="GO" id="GO:0005737">
    <property type="term" value="C:cytoplasm"/>
    <property type="evidence" value="ECO:0007669"/>
    <property type="project" value="TreeGrafter"/>
</dbReference>
<feature type="non-terminal residue" evidence="2">
    <location>
        <position position="1"/>
    </location>
</feature>
<dbReference type="GeneID" id="85452376"/>
<dbReference type="RefSeq" id="XP_060423312.1">
    <property type="nucleotide sequence ID" value="XM_060567850.1"/>
</dbReference>
<dbReference type="GO" id="GO:0031930">
    <property type="term" value="P:mitochondria-nucleus signaling pathway"/>
    <property type="evidence" value="ECO:0007669"/>
    <property type="project" value="TreeGrafter"/>
</dbReference>
<dbReference type="Pfam" id="PF11702">
    <property type="entry name" value="DUF3295"/>
    <property type="match status" value="1"/>
</dbReference>
<protein>
    <recommendedName>
        <fullName evidence="1">DUF3295 domain-containing protein</fullName>
    </recommendedName>
</protein>
<dbReference type="InterPro" id="IPR053043">
    <property type="entry name" value="Ras-cAMP_regulatory"/>
</dbReference>
<dbReference type="GO" id="GO:0006808">
    <property type="term" value="P:regulation of nitrogen utilization"/>
    <property type="evidence" value="ECO:0007669"/>
    <property type="project" value="TreeGrafter"/>
</dbReference>
<evidence type="ECO:0000313" key="2">
    <source>
        <dbReference type="EMBL" id="KAK1658548.1"/>
    </source>
</evidence>
<proteinExistence type="predicted"/>
<feature type="domain" description="DUF3295" evidence="1">
    <location>
        <begin position="1"/>
        <end position="60"/>
    </location>
</feature>
<evidence type="ECO:0000259" key="1">
    <source>
        <dbReference type="Pfam" id="PF11702"/>
    </source>
</evidence>
<sequence length="67" mass="8202">RGRRRRMLATELTESFRRNFLWERQQKSFTVNAFLKRCHTFHVVADLKQYPERVRINTNEDNPIVPQ</sequence>
<dbReference type="AlphaFoldDB" id="A0AAJ0ERJ4"/>
<feature type="non-terminal residue" evidence="2">
    <location>
        <position position="67"/>
    </location>
</feature>
<dbReference type="EMBL" id="JAHMHR010000072">
    <property type="protein sequence ID" value="KAK1658548.1"/>
    <property type="molecule type" value="Genomic_DNA"/>
</dbReference>
<gene>
    <name evidence="2" type="ORF">BDP55DRAFT_532026</name>
</gene>
<name>A0AAJ0ERJ4_9PEZI</name>
<dbReference type="GO" id="GO:0000122">
    <property type="term" value="P:negative regulation of transcription by RNA polymerase II"/>
    <property type="evidence" value="ECO:0007669"/>
    <property type="project" value="TreeGrafter"/>
</dbReference>
<reference evidence="2" key="1">
    <citation type="submission" date="2021-06" db="EMBL/GenBank/DDBJ databases">
        <title>Comparative genomics, transcriptomics and evolutionary studies reveal genomic signatures of adaptation to plant cell wall in hemibiotrophic fungi.</title>
        <authorList>
            <consortium name="DOE Joint Genome Institute"/>
            <person name="Baroncelli R."/>
            <person name="Diaz J.F."/>
            <person name="Benocci T."/>
            <person name="Peng M."/>
            <person name="Battaglia E."/>
            <person name="Haridas S."/>
            <person name="Andreopoulos W."/>
            <person name="Labutti K."/>
            <person name="Pangilinan J."/>
            <person name="Floch G.L."/>
            <person name="Makela M.R."/>
            <person name="Henrissat B."/>
            <person name="Grigoriev I.V."/>
            <person name="Crouch J.A."/>
            <person name="De Vries R.P."/>
            <person name="Sukno S.A."/>
            <person name="Thon M.R."/>
        </authorList>
    </citation>
    <scope>NUCLEOTIDE SEQUENCE</scope>
    <source>
        <strain evidence="2">CBS 193.32</strain>
    </source>
</reference>
<organism evidence="2 3">
    <name type="scientific">Colletotrichum godetiae</name>
    <dbReference type="NCBI Taxonomy" id="1209918"/>
    <lineage>
        <taxon>Eukaryota</taxon>
        <taxon>Fungi</taxon>
        <taxon>Dikarya</taxon>
        <taxon>Ascomycota</taxon>
        <taxon>Pezizomycotina</taxon>
        <taxon>Sordariomycetes</taxon>
        <taxon>Hypocreomycetidae</taxon>
        <taxon>Glomerellales</taxon>
        <taxon>Glomerellaceae</taxon>
        <taxon>Colletotrichum</taxon>
        <taxon>Colletotrichum acutatum species complex</taxon>
    </lineage>
</organism>
<dbReference type="Proteomes" id="UP001224890">
    <property type="component" value="Unassembled WGS sequence"/>
</dbReference>
<comment type="caution">
    <text evidence="2">The sequence shown here is derived from an EMBL/GenBank/DDBJ whole genome shotgun (WGS) entry which is preliminary data.</text>
</comment>
<dbReference type="PANTHER" id="PTHR28014">
    <property type="entry name" value="NEGATIVE REGULATOR OF RAS-CAMP PATHWAY"/>
    <property type="match status" value="1"/>
</dbReference>
<keyword evidence="3" id="KW-1185">Reference proteome</keyword>
<dbReference type="PANTHER" id="PTHR28014:SF1">
    <property type="entry name" value="NEGATIVE REGULATOR OF RAS-CAMP PATHWAY"/>
    <property type="match status" value="1"/>
</dbReference>
<accession>A0AAJ0ERJ4</accession>
<evidence type="ECO:0000313" key="3">
    <source>
        <dbReference type="Proteomes" id="UP001224890"/>
    </source>
</evidence>
<dbReference type="InterPro" id="IPR021711">
    <property type="entry name" value="DUF3295"/>
</dbReference>